<proteinExistence type="predicted"/>
<dbReference type="InterPro" id="IPR051842">
    <property type="entry name" value="uS12_prolyl_hydroxylase"/>
</dbReference>
<evidence type="ECO:0000313" key="3">
    <source>
        <dbReference type="Proteomes" id="UP001374803"/>
    </source>
</evidence>
<dbReference type="Gene3D" id="2.60.120.620">
    <property type="entry name" value="q2cbj1_9rhob like domain"/>
    <property type="match status" value="1"/>
</dbReference>
<gene>
    <name evidence="2" type="ORF">LVJ94_34470</name>
</gene>
<protein>
    <submittedName>
        <fullName evidence="2">2OG-Fe(II) oxygenase</fullName>
    </submittedName>
</protein>
<evidence type="ECO:0000313" key="2">
    <source>
        <dbReference type="EMBL" id="WXB02005.1"/>
    </source>
</evidence>
<name>A0ABZ2KV95_9BACT</name>
<accession>A0ABZ2KV95</accession>
<evidence type="ECO:0000259" key="1">
    <source>
        <dbReference type="Pfam" id="PF13661"/>
    </source>
</evidence>
<organism evidence="2 3">
    <name type="scientific">Pendulispora rubella</name>
    <dbReference type="NCBI Taxonomy" id="2741070"/>
    <lineage>
        <taxon>Bacteria</taxon>
        <taxon>Pseudomonadati</taxon>
        <taxon>Myxococcota</taxon>
        <taxon>Myxococcia</taxon>
        <taxon>Myxococcales</taxon>
        <taxon>Sorangiineae</taxon>
        <taxon>Pendulisporaceae</taxon>
        <taxon>Pendulispora</taxon>
    </lineage>
</organism>
<keyword evidence="3" id="KW-1185">Reference proteome</keyword>
<reference evidence="2" key="1">
    <citation type="submission" date="2021-12" db="EMBL/GenBank/DDBJ databases">
        <title>Discovery of the Pendulisporaceae a myxobacterial family with distinct sporulation behavior and unique specialized metabolism.</title>
        <authorList>
            <person name="Garcia R."/>
            <person name="Popoff A."/>
            <person name="Bader C.D."/>
            <person name="Loehr J."/>
            <person name="Walesch S."/>
            <person name="Walt C."/>
            <person name="Boldt J."/>
            <person name="Bunk B."/>
            <person name="Haeckl F.J.F.P.J."/>
            <person name="Gunesch A.P."/>
            <person name="Birkelbach J."/>
            <person name="Nuebel U."/>
            <person name="Pietschmann T."/>
            <person name="Bach T."/>
            <person name="Mueller R."/>
        </authorList>
    </citation>
    <scope>NUCLEOTIDE SEQUENCE</scope>
    <source>
        <strain evidence="2">MSr11367</strain>
    </source>
</reference>
<dbReference type="EMBL" id="CP089983">
    <property type="protein sequence ID" value="WXB02005.1"/>
    <property type="molecule type" value="Genomic_DNA"/>
</dbReference>
<dbReference type="Proteomes" id="UP001374803">
    <property type="component" value="Chromosome"/>
</dbReference>
<dbReference type="PANTHER" id="PTHR12117">
    <property type="entry name" value="HISTONE ACETYLTRANSFERASE COMPLEX"/>
    <property type="match status" value="1"/>
</dbReference>
<dbReference type="RefSeq" id="WP_394831631.1">
    <property type="nucleotide sequence ID" value="NZ_CP089929.1"/>
</dbReference>
<feature type="domain" description="Prolyl 3,4-dihydroxylase TPA1/OFD1 N-terminal" evidence="1">
    <location>
        <begin position="203"/>
        <end position="289"/>
    </location>
</feature>
<dbReference type="Pfam" id="PF13661">
    <property type="entry name" value="2OG-FeII_Oxy_4"/>
    <property type="match status" value="1"/>
</dbReference>
<sequence length="333" mass="36952">MNSDTVLFLRSDVVFRVVGPERVEATVDGVSKPMHITMHKIAIEFAAPRSCRNAYESLEVDGDLHAFERLVHALVADGILQEPVDDTAAGSIETLLRPGLFDDPGVWPRIGREIAQGRAVVIASAFEKGFAERVHTALDRCARWPSQEAAEPFFHYRHHALHDRGQYPPELLECHRIFTSRATRRLMSEVTGSDCAGPARFTAATYLAEDHTLPHTDALNNHAIAYVWHLAKDWKPEWGGHFVWCPSGAIMSPAFNCLVLFKVSSESLHFVSSVSPLARGVRVAVGGWWQSRGEPWQVTHEHLVAGNTQVRRGIYGLPTQTLEAEDANGVVLL</sequence>
<dbReference type="PANTHER" id="PTHR12117:SF0">
    <property type="entry name" value="PROLYL 3-HYDROXYLASE OGFOD1"/>
    <property type="match status" value="1"/>
</dbReference>
<dbReference type="InterPro" id="IPR039558">
    <property type="entry name" value="TPA1/OFD1_N"/>
</dbReference>